<evidence type="ECO:0000313" key="3">
    <source>
        <dbReference type="Proteomes" id="UP001454036"/>
    </source>
</evidence>
<dbReference type="AlphaFoldDB" id="A0AAV3QKE9"/>
<comment type="caution">
    <text evidence="2">The sequence shown here is derived from an EMBL/GenBank/DDBJ whole genome shotgun (WGS) entry which is preliminary data.</text>
</comment>
<dbReference type="PANTHER" id="PTHR35109">
    <property type="entry name" value="GLUTAMATE RACEMASE"/>
    <property type="match status" value="1"/>
</dbReference>
<evidence type="ECO:0000313" key="2">
    <source>
        <dbReference type="EMBL" id="GAA0164168.1"/>
    </source>
</evidence>
<reference evidence="2 3" key="1">
    <citation type="submission" date="2024-01" db="EMBL/GenBank/DDBJ databases">
        <title>The complete chloroplast genome sequence of Lithospermum erythrorhizon: insights into the phylogenetic relationship among Boraginaceae species and the maternal lineages of purple gromwells.</title>
        <authorList>
            <person name="Okada T."/>
            <person name="Watanabe K."/>
        </authorList>
    </citation>
    <scope>NUCLEOTIDE SEQUENCE [LARGE SCALE GENOMIC DNA]</scope>
</reference>
<evidence type="ECO:0000256" key="1">
    <source>
        <dbReference type="SAM" id="MobiDB-lite"/>
    </source>
</evidence>
<organism evidence="2 3">
    <name type="scientific">Lithospermum erythrorhizon</name>
    <name type="common">Purple gromwell</name>
    <name type="synonym">Lithospermum officinale var. erythrorhizon</name>
    <dbReference type="NCBI Taxonomy" id="34254"/>
    <lineage>
        <taxon>Eukaryota</taxon>
        <taxon>Viridiplantae</taxon>
        <taxon>Streptophyta</taxon>
        <taxon>Embryophyta</taxon>
        <taxon>Tracheophyta</taxon>
        <taxon>Spermatophyta</taxon>
        <taxon>Magnoliopsida</taxon>
        <taxon>eudicotyledons</taxon>
        <taxon>Gunneridae</taxon>
        <taxon>Pentapetalae</taxon>
        <taxon>asterids</taxon>
        <taxon>lamiids</taxon>
        <taxon>Boraginales</taxon>
        <taxon>Boraginaceae</taxon>
        <taxon>Boraginoideae</taxon>
        <taxon>Lithospermeae</taxon>
        <taxon>Lithospermum</taxon>
    </lineage>
</organism>
<feature type="region of interest" description="Disordered" evidence="1">
    <location>
        <begin position="16"/>
        <end position="53"/>
    </location>
</feature>
<proteinExistence type="predicted"/>
<sequence>MATCAATSRGAQTINSFSKPMLRKAYHQKSSPLEEVKTKSMANNNNNNRDGNFYVRDERTGIFYPKGQEKVIQDIPVGAGKELERINWFATHESSH</sequence>
<dbReference type="EMBL" id="BAABME010004971">
    <property type="protein sequence ID" value="GAA0164168.1"/>
    <property type="molecule type" value="Genomic_DNA"/>
</dbReference>
<accession>A0AAV3QKE9</accession>
<name>A0AAV3QKE9_LITER</name>
<dbReference type="Proteomes" id="UP001454036">
    <property type="component" value="Unassembled WGS sequence"/>
</dbReference>
<gene>
    <name evidence="2" type="ORF">LIER_19868</name>
</gene>
<dbReference type="PANTHER" id="PTHR35109:SF2">
    <property type="entry name" value="LATE EMBRYOGENESIS ABUNDANT PROTEIN"/>
    <property type="match status" value="1"/>
</dbReference>
<keyword evidence="3" id="KW-1185">Reference proteome</keyword>
<protein>
    <submittedName>
        <fullName evidence="2">Uncharacterized protein</fullName>
    </submittedName>
</protein>